<evidence type="ECO:0000256" key="5">
    <source>
        <dbReference type="ARBA" id="ARBA00023128"/>
    </source>
</evidence>
<dbReference type="EMBL" id="WNTK01018990">
    <property type="protein sequence ID" value="KAG9461600.1"/>
    <property type="molecule type" value="Genomic_DNA"/>
</dbReference>
<accession>A0A8J6BDK7</accession>
<sequence>MLPLSRAPLLLRISWAPCITTIRGRKSRFDLPAKSKAARIKYPPMVCIEELLNVRNRYQEYRTILGAMRYTYCKLFYL</sequence>
<dbReference type="PANTHER" id="PTHR21035">
    <property type="entry name" value="28S RIBOSOMAL PROTEIN S26, MITOCHONDRIAL"/>
    <property type="match status" value="1"/>
</dbReference>
<evidence type="ECO:0000256" key="8">
    <source>
        <dbReference type="ARBA" id="ARBA00035344"/>
    </source>
</evidence>
<evidence type="ECO:0000256" key="7">
    <source>
        <dbReference type="ARBA" id="ARBA00035138"/>
    </source>
</evidence>
<evidence type="ECO:0000313" key="10">
    <source>
        <dbReference type="Proteomes" id="UP000770717"/>
    </source>
</evidence>
<keyword evidence="4" id="KW-0689">Ribosomal protein</keyword>
<dbReference type="AlphaFoldDB" id="A0A8J6BDK7"/>
<keyword evidence="3" id="KW-0809">Transit peptide</keyword>
<evidence type="ECO:0000256" key="1">
    <source>
        <dbReference type="ARBA" id="ARBA00004173"/>
    </source>
</evidence>
<evidence type="ECO:0000313" key="9">
    <source>
        <dbReference type="EMBL" id="KAG9461600.1"/>
    </source>
</evidence>
<dbReference type="PANTHER" id="PTHR21035:SF2">
    <property type="entry name" value="SMALL RIBOSOMAL SUBUNIT PROTEIN MS26"/>
    <property type="match status" value="1"/>
</dbReference>
<protein>
    <recommendedName>
        <fullName evidence="7">Small ribosomal subunit protein mS26</fullName>
    </recommendedName>
    <alternativeName>
        <fullName evidence="8">28S ribosomal protein S26, mitochondrial</fullName>
    </alternativeName>
</protein>
<comment type="caution">
    <text evidence="9">The sequence shown here is derived from an EMBL/GenBank/DDBJ whole genome shotgun (WGS) entry which is preliminary data.</text>
</comment>
<comment type="subcellular location">
    <subcellularLocation>
        <location evidence="1">Mitochondrion</location>
    </subcellularLocation>
</comment>
<gene>
    <name evidence="9" type="ORF">GDO78_016288</name>
</gene>
<comment type="similarity">
    <text evidence="2">Belongs to the mitochondrion-specific ribosomal protein mS26 family.</text>
</comment>
<name>A0A8J6BDK7_ELECQ</name>
<dbReference type="GO" id="GO:0005763">
    <property type="term" value="C:mitochondrial small ribosomal subunit"/>
    <property type="evidence" value="ECO:0007669"/>
    <property type="project" value="InterPro"/>
</dbReference>
<keyword evidence="6" id="KW-0687">Ribonucleoprotein</keyword>
<dbReference type="Proteomes" id="UP000770717">
    <property type="component" value="Unassembled WGS sequence"/>
</dbReference>
<evidence type="ECO:0000256" key="2">
    <source>
        <dbReference type="ARBA" id="ARBA00009672"/>
    </source>
</evidence>
<evidence type="ECO:0000256" key="6">
    <source>
        <dbReference type="ARBA" id="ARBA00023274"/>
    </source>
</evidence>
<proteinExistence type="inferred from homology"/>
<organism evidence="9 10">
    <name type="scientific">Eleutherodactylus coqui</name>
    <name type="common">Puerto Rican coqui</name>
    <dbReference type="NCBI Taxonomy" id="57060"/>
    <lineage>
        <taxon>Eukaryota</taxon>
        <taxon>Metazoa</taxon>
        <taxon>Chordata</taxon>
        <taxon>Craniata</taxon>
        <taxon>Vertebrata</taxon>
        <taxon>Euteleostomi</taxon>
        <taxon>Amphibia</taxon>
        <taxon>Batrachia</taxon>
        <taxon>Anura</taxon>
        <taxon>Neobatrachia</taxon>
        <taxon>Hyloidea</taxon>
        <taxon>Eleutherodactylidae</taxon>
        <taxon>Eleutherodactylinae</taxon>
        <taxon>Eleutherodactylus</taxon>
        <taxon>Eleutherodactylus</taxon>
    </lineage>
</organism>
<dbReference type="OrthoDB" id="5988811at2759"/>
<evidence type="ECO:0000256" key="4">
    <source>
        <dbReference type="ARBA" id="ARBA00022980"/>
    </source>
</evidence>
<dbReference type="Pfam" id="PF14943">
    <property type="entry name" value="MRP-S26"/>
    <property type="match status" value="1"/>
</dbReference>
<dbReference type="InterPro" id="IPR026140">
    <property type="entry name" value="Ribosomal_mS26"/>
</dbReference>
<reference evidence="9" key="1">
    <citation type="thesis" date="2020" institute="ProQuest LLC" country="789 East Eisenhower Parkway, Ann Arbor, MI, USA">
        <title>Comparative Genomics and Chromosome Evolution.</title>
        <authorList>
            <person name="Mudd A.B."/>
        </authorList>
    </citation>
    <scope>NUCLEOTIDE SEQUENCE</scope>
    <source>
        <strain evidence="9">HN-11 Male</strain>
        <tissue evidence="9">Kidney and liver</tissue>
    </source>
</reference>
<keyword evidence="5" id="KW-0496">Mitochondrion</keyword>
<keyword evidence="10" id="KW-1185">Reference proteome</keyword>
<evidence type="ECO:0000256" key="3">
    <source>
        <dbReference type="ARBA" id="ARBA00022946"/>
    </source>
</evidence>